<comment type="caution">
    <text evidence="1">The sequence shown here is derived from an EMBL/GenBank/DDBJ whole genome shotgun (WGS) entry which is preliminary data.</text>
</comment>
<feature type="non-terminal residue" evidence="1">
    <location>
        <position position="77"/>
    </location>
</feature>
<dbReference type="AlphaFoldDB" id="A0A699XU15"/>
<proteinExistence type="predicted"/>
<protein>
    <submittedName>
        <fullName evidence="1">Uncharacterized protein</fullName>
    </submittedName>
</protein>
<name>A0A699XU15_TANCI</name>
<gene>
    <name evidence="1" type="ORF">Tci_933467</name>
</gene>
<dbReference type="EMBL" id="BKCJ011893630">
    <property type="protein sequence ID" value="GFD61498.1"/>
    <property type="molecule type" value="Genomic_DNA"/>
</dbReference>
<evidence type="ECO:0000313" key="1">
    <source>
        <dbReference type="EMBL" id="GFD61498.1"/>
    </source>
</evidence>
<accession>A0A699XU15</accession>
<sequence length="77" mass="8968">AHRRFQARPRLRRAARSVLAKRASRETHWRNPDACAGVHGLRTPAGRHWRCFRRLARSRPEKWFRGRLSGAGRFGPA</sequence>
<feature type="non-terminal residue" evidence="1">
    <location>
        <position position="1"/>
    </location>
</feature>
<organism evidence="1">
    <name type="scientific">Tanacetum cinerariifolium</name>
    <name type="common">Dalmatian daisy</name>
    <name type="synonym">Chrysanthemum cinerariifolium</name>
    <dbReference type="NCBI Taxonomy" id="118510"/>
    <lineage>
        <taxon>Eukaryota</taxon>
        <taxon>Viridiplantae</taxon>
        <taxon>Streptophyta</taxon>
        <taxon>Embryophyta</taxon>
        <taxon>Tracheophyta</taxon>
        <taxon>Spermatophyta</taxon>
        <taxon>Magnoliopsida</taxon>
        <taxon>eudicotyledons</taxon>
        <taxon>Gunneridae</taxon>
        <taxon>Pentapetalae</taxon>
        <taxon>asterids</taxon>
        <taxon>campanulids</taxon>
        <taxon>Asterales</taxon>
        <taxon>Asteraceae</taxon>
        <taxon>Asteroideae</taxon>
        <taxon>Anthemideae</taxon>
        <taxon>Anthemidinae</taxon>
        <taxon>Tanacetum</taxon>
    </lineage>
</organism>
<reference evidence="1" key="1">
    <citation type="journal article" date="2019" name="Sci. Rep.">
        <title>Draft genome of Tanacetum cinerariifolium, the natural source of mosquito coil.</title>
        <authorList>
            <person name="Yamashiro T."/>
            <person name="Shiraishi A."/>
            <person name="Satake H."/>
            <person name="Nakayama K."/>
        </authorList>
    </citation>
    <scope>NUCLEOTIDE SEQUENCE</scope>
</reference>